<sequence>MQEVLTSPVPQDAELYEQVLQPLPIQIPAGDMCTLEKCGNIFFLTLTGDAAYEHRLNPTHIASIRTALAEAKSQSTHGTFLITGADGKFFSNGFDLAWAKSAAGGSLSEAVNLLRHMVDLFKDFVADLISMRMLTIAAVTGHAQPPD</sequence>
<keyword evidence="2" id="KW-1185">Reference proteome</keyword>
<protein>
    <submittedName>
        <fullName evidence="1">Uncharacterized protein</fullName>
    </submittedName>
</protein>
<organism evidence="1 2">
    <name type="scientific">Smallanthus sonchifolius</name>
    <dbReference type="NCBI Taxonomy" id="185202"/>
    <lineage>
        <taxon>Eukaryota</taxon>
        <taxon>Viridiplantae</taxon>
        <taxon>Streptophyta</taxon>
        <taxon>Embryophyta</taxon>
        <taxon>Tracheophyta</taxon>
        <taxon>Spermatophyta</taxon>
        <taxon>Magnoliopsida</taxon>
        <taxon>eudicotyledons</taxon>
        <taxon>Gunneridae</taxon>
        <taxon>Pentapetalae</taxon>
        <taxon>asterids</taxon>
        <taxon>campanulids</taxon>
        <taxon>Asterales</taxon>
        <taxon>Asteraceae</taxon>
        <taxon>Asteroideae</taxon>
        <taxon>Heliantheae alliance</taxon>
        <taxon>Millerieae</taxon>
        <taxon>Smallanthus</taxon>
    </lineage>
</organism>
<dbReference type="Proteomes" id="UP001056120">
    <property type="component" value="Linkage Group LG16"/>
</dbReference>
<evidence type="ECO:0000313" key="2">
    <source>
        <dbReference type="Proteomes" id="UP001056120"/>
    </source>
</evidence>
<evidence type="ECO:0000313" key="1">
    <source>
        <dbReference type="EMBL" id="KAI3773847.1"/>
    </source>
</evidence>
<gene>
    <name evidence="1" type="ORF">L1987_48384</name>
</gene>
<dbReference type="EMBL" id="CM042033">
    <property type="protein sequence ID" value="KAI3773847.1"/>
    <property type="molecule type" value="Genomic_DNA"/>
</dbReference>
<comment type="caution">
    <text evidence="1">The sequence shown here is derived from an EMBL/GenBank/DDBJ whole genome shotgun (WGS) entry which is preliminary data.</text>
</comment>
<name>A0ACB9FTF4_9ASTR</name>
<reference evidence="1 2" key="2">
    <citation type="journal article" date="2022" name="Mol. Ecol. Resour.">
        <title>The genomes of chicory, endive, great burdock and yacon provide insights into Asteraceae paleo-polyploidization history and plant inulin production.</title>
        <authorList>
            <person name="Fan W."/>
            <person name="Wang S."/>
            <person name="Wang H."/>
            <person name="Wang A."/>
            <person name="Jiang F."/>
            <person name="Liu H."/>
            <person name="Zhao H."/>
            <person name="Xu D."/>
            <person name="Zhang Y."/>
        </authorList>
    </citation>
    <scope>NUCLEOTIDE SEQUENCE [LARGE SCALE GENOMIC DNA]</scope>
    <source>
        <strain evidence="2">cv. Yunnan</strain>
        <tissue evidence="1">Leaves</tissue>
    </source>
</reference>
<accession>A0ACB9FTF4</accession>
<reference evidence="2" key="1">
    <citation type="journal article" date="2022" name="Mol. Ecol. Resour.">
        <title>The genomes of chicory, endive, great burdock and yacon provide insights into Asteraceae palaeo-polyploidization history and plant inulin production.</title>
        <authorList>
            <person name="Fan W."/>
            <person name="Wang S."/>
            <person name="Wang H."/>
            <person name="Wang A."/>
            <person name="Jiang F."/>
            <person name="Liu H."/>
            <person name="Zhao H."/>
            <person name="Xu D."/>
            <person name="Zhang Y."/>
        </authorList>
    </citation>
    <scope>NUCLEOTIDE SEQUENCE [LARGE SCALE GENOMIC DNA]</scope>
    <source>
        <strain evidence="2">cv. Yunnan</strain>
    </source>
</reference>
<proteinExistence type="predicted"/>